<dbReference type="Pfam" id="PF00593">
    <property type="entry name" value="TonB_dep_Rec_b-barrel"/>
    <property type="match status" value="1"/>
</dbReference>
<evidence type="ECO:0000256" key="10">
    <source>
        <dbReference type="ARBA" id="ARBA00023237"/>
    </source>
</evidence>
<evidence type="ECO:0000259" key="13">
    <source>
        <dbReference type="Pfam" id="PF00593"/>
    </source>
</evidence>
<evidence type="ECO:0000256" key="1">
    <source>
        <dbReference type="ARBA" id="ARBA00004571"/>
    </source>
</evidence>
<evidence type="ECO:0000256" key="11">
    <source>
        <dbReference type="RuleBase" id="RU003357"/>
    </source>
</evidence>
<keyword evidence="8 11" id="KW-0798">TonB box</keyword>
<dbReference type="SUPFAM" id="SSF56935">
    <property type="entry name" value="Porins"/>
    <property type="match status" value="1"/>
</dbReference>
<feature type="domain" description="TonB-dependent receptor-like beta-barrel" evidence="13">
    <location>
        <begin position="229"/>
        <end position="646"/>
    </location>
</feature>
<dbReference type="GO" id="GO:0006826">
    <property type="term" value="P:iron ion transport"/>
    <property type="evidence" value="ECO:0007669"/>
    <property type="project" value="UniProtKB-KW"/>
</dbReference>
<organism evidence="15 16">
    <name type="scientific">Methylomarinovum tepidoasis</name>
    <dbReference type="NCBI Taxonomy" id="2840183"/>
    <lineage>
        <taxon>Bacteria</taxon>
        <taxon>Pseudomonadati</taxon>
        <taxon>Pseudomonadota</taxon>
        <taxon>Gammaproteobacteria</taxon>
        <taxon>Methylococcales</taxon>
        <taxon>Methylothermaceae</taxon>
        <taxon>Methylomarinovum</taxon>
    </lineage>
</organism>
<feature type="chain" id="PRO_5043795901" description="TonB-dependent receptor" evidence="12">
    <location>
        <begin position="31"/>
        <end position="691"/>
    </location>
</feature>
<dbReference type="InterPro" id="IPR039426">
    <property type="entry name" value="TonB-dep_rcpt-like"/>
</dbReference>
<dbReference type="InterPro" id="IPR036942">
    <property type="entry name" value="Beta-barrel_TonB_sf"/>
</dbReference>
<evidence type="ECO:0008006" key="17">
    <source>
        <dbReference type="Google" id="ProtNLM"/>
    </source>
</evidence>
<evidence type="ECO:0000256" key="2">
    <source>
        <dbReference type="ARBA" id="ARBA00022448"/>
    </source>
</evidence>
<reference evidence="16" key="1">
    <citation type="journal article" date="2024" name="Int. J. Syst. Evol. Microbiol.">
        <title>Methylomarinovum tepidoasis sp. nov., a moderately thermophilic methanotroph of the family Methylothermaceae isolated from a deep-sea hydrothermal field.</title>
        <authorList>
            <person name="Hirayama H."/>
            <person name="Takaki Y."/>
            <person name="Abe M."/>
            <person name="Miyazaki M."/>
            <person name="Uematsu K."/>
            <person name="Matsui Y."/>
            <person name="Takai K."/>
        </authorList>
    </citation>
    <scope>NUCLEOTIDE SEQUENCE [LARGE SCALE GENOMIC DNA]</scope>
    <source>
        <strain evidence="16">IN45</strain>
    </source>
</reference>
<evidence type="ECO:0000256" key="12">
    <source>
        <dbReference type="SAM" id="SignalP"/>
    </source>
</evidence>
<dbReference type="InterPro" id="IPR000531">
    <property type="entry name" value="Beta-barrel_TonB"/>
</dbReference>
<evidence type="ECO:0000256" key="7">
    <source>
        <dbReference type="ARBA" id="ARBA00023065"/>
    </source>
</evidence>
<dbReference type="KEGG" id="meiy:MIN45_P0714"/>
<evidence type="ECO:0000256" key="4">
    <source>
        <dbReference type="ARBA" id="ARBA00022496"/>
    </source>
</evidence>
<dbReference type="GO" id="GO:0009279">
    <property type="term" value="C:cell outer membrane"/>
    <property type="evidence" value="ECO:0007669"/>
    <property type="project" value="UniProtKB-SubCell"/>
</dbReference>
<dbReference type="AlphaFoldDB" id="A0AAU9CUK1"/>
<protein>
    <recommendedName>
        <fullName evidence="17">TonB-dependent receptor</fullName>
    </recommendedName>
</protein>
<dbReference type="RefSeq" id="WP_286293459.1">
    <property type="nucleotide sequence ID" value="NZ_AP024718.1"/>
</dbReference>
<dbReference type="InterPro" id="IPR037066">
    <property type="entry name" value="Plug_dom_sf"/>
</dbReference>
<dbReference type="Gene3D" id="2.170.130.10">
    <property type="entry name" value="TonB-dependent receptor, plug domain"/>
    <property type="match status" value="1"/>
</dbReference>
<evidence type="ECO:0000313" key="15">
    <source>
        <dbReference type="EMBL" id="BCX88345.1"/>
    </source>
</evidence>
<keyword evidence="2" id="KW-0813">Transport</keyword>
<accession>A0AAU9CUK1</accession>
<feature type="domain" description="TonB-dependent receptor plug" evidence="14">
    <location>
        <begin position="59"/>
        <end position="161"/>
    </location>
</feature>
<dbReference type="PANTHER" id="PTHR32552">
    <property type="entry name" value="FERRICHROME IRON RECEPTOR-RELATED"/>
    <property type="match status" value="1"/>
</dbReference>
<keyword evidence="12" id="KW-0732">Signal</keyword>
<dbReference type="Proteomes" id="UP001321450">
    <property type="component" value="Chromosome"/>
</dbReference>
<dbReference type="EMBL" id="AP024718">
    <property type="protein sequence ID" value="BCX88345.1"/>
    <property type="molecule type" value="Genomic_DNA"/>
</dbReference>
<name>A0AAU9CUK1_9GAMM</name>
<dbReference type="PANTHER" id="PTHR32552:SF81">
    <property type="entry name" value="TONB-DEPENDENT OUTER MEMBRANE RECEPTOR"/>
    <property type="match status" value="1"/>
</dbReference>
<evidence type="ECO:0000256" key="3">
    <source>
        <dbReference type="ARBA" id="ARBA00022452"/>
    </source>
</evidence>
<dbReference type="Pfam" id="PF07715">
    <property type="entry name" value="Plug"/>
    <property type="match status" value="1"/>
</dbReference>
<keyword evidence="7" id="KW-0406">Ion transport</keyword>
<keyword evidence="10" id="KW-0998">Cell outer membrane</keyword>
<feature type="signal peptide" evidence="12">
    <location>
        <begin position="1"/>
        <end position="30"/>
    </location>
</feature>
<gene>
    <name evidence="15" type="ORF">MIN45_P0714</name>
</gene>
<keyword evidence="6" id="KW-0408">Iron</keyword>
<comment type="similarity">
    <text evidence="11">Belongs to the TonB-dependent receptor family.</text>
</comment>
<keyword evidence="5" id="KW-0812">Transmembrane</keyword>
<comment type="subcellular location">
    <subcellularLocation>
        <location evidence="1">Cell outer membrane</location>
        <topology evidence="1">Multi-pass membrane protein</topology>
    </subcellularLocation>
</comment>
<keyword evidence="9 11" id="KW-0472">Membrane</keyword>
<evidence type="ECO:0000256" key="8">
    <source>
        <dbReference type="ARBA" id="ARBA00023077"/>
    </source>
</evidence>
<evidence type="ECO:0000256" key="5">
    <source>
        <dbReference type="ARBA" id="ARBA00022692"/>
    </source>
</evidence>
<evidence type="ECO:0000313" key="16">
    <source>
        <dbReference type="Proteomes" id="UP001321450"/>
    </source>
</evidence>
<proteinExistence type="inferred from homology"/>
<dbReference type="Gene3D" id="2.40.170.20">
    <property type="entry name" value="TonB-dependent receptor, beta-barrel domain"/>
    <property type="match status" value="1"/>
</dbReference>
<evidence type="ECO:0000256" key="9">
    <source>
        <dbReference type="ARBA" id="ARBA00023136"/>
    </source>
</evidence>
<keyword evidence="3" id="KW-1134">Transmembrane beta strand</keyword>
<keyword evidence="16" id="KW-1185">Reference proteome</keyword>
<evidence type="ECO:0000259" key="14">
    <source>
        <dbReference type="Pfam" id="PF07715"/>
    </source>
</evidence>
<keyword evidence="4" id="KW-0410">Iron transport</keyword>
<evidence type="ECO:0000256" key="6">
    <source>
        <dbReference type="ARBA" id="ARBA00023004"/>
    </source>
</evidence>
<dbReference type="InterPro" id="IPR012910">
    <property type="entry name" value="Plug_dom"/>
</dbReference>
<sequence length="691" mass="77917">MITRNTRKSSLPARLLSCAGLLALPLAPSADELQLETVEVVSRASNVLGMTSSASQGFVGRPEFEFRPWMRVGELVEVVPGMVATQHSGEGKANQYFLRGFNLDHGTDFAGFLDGAPLNLPTHGHGQGWLDLNFMIPELIDYIEYGKGPYYSEIGDFASAGYAKFHTANRLEKGFLKQTFGSDKYFRTVVADSIDIGQGTLLGATEIGFFDGPWDTPMDMQRYKGFLKYSWEGIGRGFDISANAYFNDWTATDHIPERAVQQGLISRLGTIDPSDGAQVHRFGLTLNGWNDSRWGQTRLTLYTYYSDLRIYSNFTYFLDDPVNGDQIFQKDRRFVLGGKLSHHWHWLFHGIDAGFKLGAQIRQDFIPKVALYHTQRRRILDPVRIDEVSETNVAFYLENNTRWHEKVRTIAGLRGDIFLFDVEDRFIDANSGDTSDYKISPKFGIVLGPWYDTELYFNYGFGFHSNDARGTVTKIDPRSGNPVRPVDPIVGSRGFEVGLRTYWIPNLSTTLALWQLRLDSELVFVGDAGTTEPSGESKRYGIELSNTYKPLDWLTLDFDMALTRARFLNVGSHANNVPNSVGRVITGGITVDHPTGAFGSIRVRHFGAMPLEETGTHDADSSTIVNMGVGWRWRDRLRVSLDILNLTDSDDSEIQYYYTSRLPGEPAQGVEDYHFHPFMPRQFRGTVQLFF</sequence>